<dbReference type="Ensembl" id="ENSBGRT00000041418.1">
    <property type="protein sequence ID" value="ENSBGRP00000035807.1"/>
    <property type="gene ID" value="ENSBGRG00000022431.1"/>
</dbReference>
<proteinExistence type="predicted"/>
<dbReference type="GO" id="GO:2000813">
    <property type="term" value="P:negative regulation of barbed-end actin filament capping"/>
    <property type="evidence" value="ECO:0007669"/>
    <property type="project" value="TreeGrafter"/>
</dbReference>
<feature type="region of interest" description="Disordered" evidence="1">
    <location>
        <begin position="231"/>
        <end position="263"/>
    </location>
</feature>
<evidence type="ECO:0000313" key="2">
    <source>
        <dbReference type="Ensembl" id="ENSBGRP00000035807.1"/>
    </source>
</evidence>
<accession>A0A8B9YCW5</accession>
<dbReference type="Ensembl" id="ENSBGRT00000041485.1">
    <property type="protein sequence ID" value="ENSBGRP00000035859.1"/>
    <property type="gene ID" value="ENSBGRG00000022431.1"/>
</dbReference>
<dbReference type="PANTHER" id="PTHR47574:SF3">
    <property type="entry name" value="CAPPING PROTEIN-INHIBITING REGULATOR OF ACTIN DYNAMICS"/>
    <property type="match status" value="1"/>
</dbReference>
<dbReference type="Proteomes" id="UP000694520">
    <property type="component" value="Chromosome 6"/>
</dbReference>
<feature type="compositionally biased region" description="Low complexity" evidence="1">
    <location>
        <begin position="56"/>
        <end position="69"/>
    </location>
</feature>
<dbReference type="GeneTree" id="ENSGT00940000165267"/>
<protein>
    <submittedName>
        <fullName evidence="2">Uncharacterized protein</fullName>
    </submittedName>
</protein>
<feature type="region of interest" description="Disordered" evidence="1">
    <location>
        <begin position="1"/>
        <end position="109"/>
    </location>
</feature>
<name>A0A8B9YCW5_BOSMU</name>
<evidence type="ECO:0000256" key="1">
    <source>
        <dbReference type="SAM" id="MobiDB-lite"/>
    </source>
</evidence>
<keyword evidence="3" id="KW-1185">Reference proteome</keyword>
<reference evidence="2" key="1">
    <citation type="submission" date="2019-05" db="EMBL/GenBank/DDBJ databases">
        <authorList>
            <person name="Zhang S."/>
            <person name="Liu J."/>
        </authorList>
    </citation>
    <scope>NUCLEOTIDE SEQUENCE [LARGE SCALE GENOMIC DNA]</scope>
</reference>
<feature type="region of interest" description="Disordered" evidence="1">
    <location>
        <begin position="143"/>
        <end position="164"/>
    </location>
</feature>
<feature type="compositionally biased region" description="Basic residues" evidence="1">
    <location>
        <begin position="94"/>
        <end position="106"/>
    </location>
</feature>
<evidence type="ECO:0000313" key="3">
    <source>
        <dbReference type="Proteomes" id="UP000694520"/>
    </source>
</evidence>
<dbReference type="PANTHER" id="PTHR47574">
    <property type="entry name" value="CANCER-RELATED REGULATOR OF ACTIN DYNAMICS"/>
    <property type="match status" value="1"/>
</dbReference>
<organism evidence="2 3">
    <name type="scientific">Bos mutus grunniens</name>
    <name type="common">Wild yak</name>
    <name type="synonym">Bos grunniens</name>
    <dbReference type="NCBI Taxonomy" id="30521"/>
    <lineage>
        <taxon>Eukaryota</taxon>
        <taxon>Metazoa</taxon>
        <taxon>Chordata</taxon>
        <taxon>Craniata</taxon>
        <taxon>Vertebrata</taxon>
        <taxon>Euteleostomi</taxon>
        <taxon>Mammalia</taxon>
        <taxon>Eutheria</taxon>
        <taxon>Laurasiatheria</taxon>
        <taxon>Artiodactyla</taxon>
        <taxon>Ruminantia</taxon>
        <taxon>Pecora</taxon>
        <taxon>Bovidae</taxon>
        <taxon>Bovinae</taxon>
        <taxon>Bos</taxon>
    </lineage>
</organism>
<feature type="region of interest" description="Disordered" evidence="1">
    <location>
        <begin position="339"/>
        <end position="380"/>
    </location>
</feature>
<dbReference type="InterPro" id="IPR052853">
    <property type="entry name" value="Actin_dynamics_regulator"/>
</dbReference>
<reference evidence="2" key="2">
    <citation type="submission" date="2025-05" db="UniProtKB">
        <authorList>
            <consortium name="Ensembl"/>
        </authorList>
    </citation>
    <scope>IDENTIFICATION</scope>
</reference>
<dbReference type="GO" id="GO:0030277">
    <property type="term" value="P:maintenance of gastrointestinal epithelium"/>
    <property type="evidence" value="ECO:0007669"/>
    <property type="project" value="TreeGrafter"/>
</dbReference>
<dbReference type="AlphaFoldDB" id="A0A8B9YCW5"/>
<feature type="compositionally biased region" description="Low complexity" evidence="1">
    <location>
        <begin position="143"/>
        <end position="162"/>
    </location>
</feature>
<sequence>PQTPQVSRAIPGSGGEDTDQSHALACDQLRFLGTTTPRGREPSRGFFSGGLERKAGSPVPVAGPGRPGAKPGGAAAGAGPSARGAGGACDHAARGRARSAARRRRRGEQWRPWPPERRVRCRCCCGGCWCRGSAAGIALAPAARAGSPSPSSHFPSPGSRPGRQVTRAVIPRLSQQCTLFLGTLTTEDKFFFLQEENFGEELSTRKGRIAIQRDKKKGGKFQPFKKLFGKRKKKGTSVSQEASAGRKCHSPPSVSNGTFSSDEETLEGSLRSFNYSMGTRAFSHDSIFIPDGGAESEQTVQAMSQDNILGKVKTLQSTKQYVPATVGQEHQVWAATTQRHSHEEGRQWRGSLRRGPIPHQSCGSCDSARPHPLRHREQIQ</sequence>